<dbReference type="GO" id="GO:0006898">
    <property type="term" value="P:receptor-mediated endocytosis"/>
    <property type="evidence" value="ECO:0007669"/>
    <property type="project" value="TreeGrafter"/>
</dbReference>
<keyword evidence="8" id="KW-1133">Transmembrane helix</keyword>
<evidence type="ECO:0000256" key="6">
    <source>
        <dbReference type="ARBA" id="ARBA00022729"/>
    </source>
</evidence>
<keyword evidence="3" id="KW-0813">Transport</keyword>
<dbReference type="GO" id="GO:0016324">
    <property type="term" value="C:apical plasma membrane"/>
    <property type="evidence" value="ECO:0007669"/>
    <property type="project" value="TreeGrafter"/>
</dbReference>
<keyword evidence="9" id="KW-0472">Membrane</keyword>
<evidence type="ECO:0000256" key="9">
    <source>
        <dbReference type="ARBA" id="ARBA00023136"/>
    </source>
</evidence>
<dbReference type="WBParaSite" id="nRc.2.0.1.t09585-RA">
    <property type="protein sequence ID" value="nRc.2.0.1.t09585-RA"/>
    <property type="gene ID" value="nRc.2.0.1.g09585"/>
</dbReference>
<evidence type="ECO:0000256" key="4">
    <source>
        <dbReference type="ARBA" id="ARBA00022475"/>
    </source>
</evidence>
<dbReference type="AlphaFoldDB" id="A0A915I8C3"/>
<evidence type="ECO:0000313" key="11">
    <source>
        <dbReference type="WBParaSite" id="nRc.2.0.1.t09585-RA"/>
    </source>
</evidence>
<evidence type="ECO:0000256" key="3">
    <source>
        <dbReference type="ARBA" id="ARBA00022448"/>
    </source>
</evidence>
<comment type="subcellular location">
    <subcellularLocation>
        <location evidence="1">Cell membrane</location>
        <topology evidence="1">Single-pass type I membrane protein</topology>
    </subcellularLocation>
</comment>
<evidence type="ECO:0000313" key="10">
    <source>
        <dbReference type="Proteomes" id="UP000887565"/>
    </source>
</evidence>
<evidence type="ECO:0000256" key="1">
    <source>
        <dbReference type="ARBA" id="ARBA00004251"/>
    </source>
</evidence>
<sequence>MYLPLFRAIFLSIEIFPISGSIFKFVPNLTVFDTKNASPFWNCASNKPVQNMAVYMGSDIVGEMGFLDDSEIIFGDGRQVRPYVPWNEPRTCSKQDLTTSVTYSWHDPTNWVNAENNSIISNFVHAQKVPSDTDVAVFAGDSSYLVVINLPIRVGLIQANDYNHSSKSFLQHMRSFEGGLEFQFGPSITAEYVWSDLNLITDALTITSRGCNDNRGCLNSNFDKKTYLDVFVNDKGPACSNRLKSQKLYETKFY</sequence>
<dbReference type="GO" id="GO:0030139">
    <property type="term" value="C:endocytic vesicle"/>
    <property type="evidence" value="ECO:0007669"/>
    <property type="project" value="TreeGrafter"/>
</dbReference>
<accession>A0A915I8C3</accession>
<dbReference type="PANTHER" id="PTHR14995:SF2">
    <property type="entry name" value="PROTEIN AMNIONLESS"/>
    <property type="match status" value="1"/>
</dbReference>
<evidence type="ECO:0000256" key="2">
    <source>
        <dbReference type="ARBA" id="ARBA00021200"/>
    </source>
</evidence>
<evidence type="ECO:0000256" key="5">
    <source>
        <dbReference type="ARBA" id="ARBA00022692"/>
    </source>
</evidence>
<dbReference type="PANTHER" id="PTHR14995">
    <property type="entry name" value="AMNIONLESS"/>
    <property type="match status" value="1"/>
</dbReference>
<dbReference type="Pfam" id="PF14828">
    <property type="entry name" value="Amnionless"/>
    <property type="match status" value="1"/>
</dbReference>
<reference evidence="11" key="1">
    <citation type="submission" date="2022-11" db="UniProtKB">
        <authorList>
            <consortium name="WormBaseParasite"/>
        </authorList>
    </citation>
    <scope>IDENTIFICATION</scope>
</reference>
<keyword evidence="5" id="KW-0812">Transmembrane</keyword>
<evidence type="ECO:0000256" key="8">
    <source>
        <dbReference type="ARBA" id="ARBA00022989"/>
    </source>
</evidence>
<keyword evidence="10" id="KW-1185">Reference proteome</keyword>
<protein>
    <recommendedName>
        <fullName evidence="2">Protein amnionless</fullName>
    </recommendedName>
</protein>
<dbReference type="InterPro" id="IPR026112">
    <property type="entry name" value="AMN"/>
</dbReference>
<organism evidence="10 11">
    <name type="scientific">Romanomermis culicivorax</name>
    <name type="common">Nematode worm</name>
    <dbReference type="NCBI Taxonomy" id="13658"/>
    <lineage>
        <taxon>Eukaryota</taxon>
        <taxon>Metazoa</taxon>
        <taxon>Ecdysozoa</taxon>
        <taxon>Nematoda</taxon>
        <taxon>Enoplea</taxon>
        <taxon>Dorylaimia</taxon>
        <taxon>Mermithida</taxon>
        <taxon>Mermithoidea</taxon>
        <taxon>Mermithidae</taxon>
        <taxon>Romanomermis</taxon>
    </lineage>
</organism>
<name>A0A915I8C3_ROMCU</name>
<keyword evidence="7" id="KW-0653">Protein transport</keyword>
<proteinExistence type="predicted"/>
<evidence type="ECO:0000256" key="7">
    <source>
        <dbReference type="ARBA" id="ARBA00022927"/>
    </source>
</evidence>
<dbReference type="Proteomes" id="UP000887565">
    <property type="component" value="Unplaced"/>
</dbReference>
<keyword evidence="6" id="KW-0732">Signal</keyword>
<keyword evidence="4" id="KW-1003">Cell membrane</keyword>
<dbReference type="GO" id="GO:0015031">
    <property type="term" value="P:protein transport"/>
    <property type="evidence" value="ECO:0007669"/>
    <property type="project" value="UniProtKB-KW"/>
</dbReference>